<dbReference type="OrthoDB" id="440424at2759"/>
<reference evidence="1" key="1">
    <citation type="journal article" date="2020" name="Nat. Commun.">
        <title>Large-scale genome sequencing of mycorrhizal fungi provides insights into the early evolution of symbiotic traits.</title>
        <authorList>
            <person name="Miyauchi S."/>
            <person name="Kiss E."/>
            <person name="Kuo A."/>
            <person name="Drula E."/>
            <person name="Kohler A."/>
            <person name="Sanchez-Garcia M."/>
            <person name="Morin E."/>
            <person name="Andreopoulos B."/>
            <person name="Barry K.W."/>
            <person name="Bonito G."/>
            <person name="Buee M."/>
            <person name="Carver A."/>
            <person name="Chen C."/>
            <person name="Cichocki N."/>
            <person name="Clum A."/>
            <person name="Culley D."/>
            <person name="Crous P.W."/>
            <person name="Fauchery L."/>
            <person name="Girlanda M."/>
            <person name="Hayes R.D."/>
            <person name="Keri Z."/>
            <person name="LaButti K."/>
            <person name="Lipzen A."/>
            <person name="Lombard V."/>
            <person name="Magnuson J."/>
            <person name="Maillard F."/>
            <person name="Murat C."/>
            <person name="Nolan M."/>
            <person name="Ohm R.A."/>
            <person name="Pangilinan J."/>
            <person name="Pereira M.F."/>
            <person name="Perotto S."/>
            <person name="Peter M."/>
            <person name="Pfister S."/>
            <person name="Riley R."/>
            <person name="Sitrit Y."/>
            <person name="Stielow J.B."/>
            <person name="Szollosi G."/>
            <person name="Zifcakova L."/>
            <person name="Stursova M."/>
            <person name="Spatafora J.W."/>
            <person name="Tedersoo L."/>
            <person name="Vaario L.M."/>
            <person name="Yamada A."/>
            <person name="Yan M."/>
            <person name="Wang P."/>
            <person name="Xu J."/>
            <person name="Bruns T."/>
            <person name="Baldrian P."/>
            <person name="Vilgalys R."/>
            <person name="Dunand C."/>
            <person name="Henrissat B."/>
            <person name="Grigoriev I.V."/>
            <person name="Hibbett D."/>
            <person name="Nagy L.G."/>
            <person name="Martin F.M."/>
        </authorList>
    </citation>
    <scope>NUCLEOTIDE SEQUENCE</scope>
    <source>
        <strain evidence="1">UP504</strain>
    </source>
</reference>
<name>A0A9P6B9H0_9AGAM</name>
<dbReference type="EMBL" id="MU128913">
    <property type="protein sequence ID" value="KAF9520219.1"/>
    <property type="molecule type" value="Genomic_DNA"/>
</dbReference>
<accession>A0A9P6B9H0</accession>
<evidence type="ECO:0000313" key="1">
    <source>
        <dbReference type="EMBL" id="KAF9520219.1"/>
    </source>
</evidence>
<comment type="caution">
    <text evidence="1">The sequence shown here is derived from an EMBL/GenBank/DDBJ whole genome shotgun (WGS) entry which is preliminary data.</text>
</comment>
<protein>
    <submittedName>
        <fullName evidence="1">Uncharacterized protein</fullName>
    </submittedName>
</protein>
<keyword evidence="2" id="KW-1185">Reference proteome</keyword>
<organism evidence="1 2">
    <name type="scientific">Hydnum rufescens UP504</name>
    <dbReference type="NCBI Taxonomy" id="1448309"/>
    <lineage>
        <taxon>Eukaryota</taxon>
        <taxon>Fungi</taxon>
        <taxon>Dikarya</taxon>
        <taxon>Basidiomycota</taxon>
        <taxon>Agaricomycotina</taxon>
        <taxon>Agaricomycetes</taxon>
        <taxon>Cantharellales</taxon>
        <taxon>Hydnaceae</taxon>
        <taxon>Hydnum</taxon>
    </lineage>
</organism>
<gene>
    <name evidence="1" type="ORF">BS47DRAFT_1336195</name>
</gene>
<dbReference type="AlphaFoldDB" id="A0A9P6B9H0"/>
<proteinExistence type="predicted"/>
<dbReference type="Proteomes" id="UP000886523">
    <property type="component" value="Unassembled WGS sequence"/>
</dbReference>
<sequence length="51" mass="4561">MAAGIQAGIGNVAAGSLFAGAQSVAAGGALPLIGTVISAGIGAATGVFVPH</sequence>
<evidence type="ECO:0000313" key="2">
    <source>
        <dbReference type="Proteomes" id="UP000886523"/>
    </source>
</evidence>